<keyword evidence="2" id="KW-1185">Reference proteome</keyword>
<dbReference type="InterPro" id="IPR007711">
    <property type="entry name" value="HigB-1"/>
</dbReference>
<dbReference type="Gene3D" id="3.30.2310.20">
    <property type="entry name" value="RelE-like"/>
    <property type="match status" value="1"/>
</dbReference>
<accession>A0A7W5B9J1</accession>
<dbReference type="AlphaFoldDB" id="A0A7W5B9J1"/>
<proteinExistence type="predicted"/>
<sequence length="107" mass="12331">MKTRLQRIHSRSKLAMIVSFASRDTAQLFAGTRVARFDAIERVARRKLMVLHAASDLKDLSTPPGNHLKALSGNRVGQYSIRINERWRICFRWLADGAYEVEVVDYR</sequence>
<dbReference type="PANTHER" id="PTHR40266:SF2">
    <property type="entry name" value="TOXIN HIGB-1"/>
    <property type="match status" value="1"/>
</dbReference>
<evidence type="ECO:0000313" key="2">
    <source>
        <dbReference type="Proteomes" id="UP000541535"/>
    </source>
</evidence>
<dbReference type="SUPFAM" id="SSF143011">
    <property type="entry name" value="RelE-like"/>
    <property type="match status" value="1"/>
</dbReference>
<organism evidence="1 2">
    <name type="scientific">Pseudoduganella violacea</name>
    <dbReference type="NCBI Taxonomy" id="1715466"/>
    <lineage>
        <taxon>Bacteria</taxon>
        <taxon>Pseudomonadati</taxon>
        <taxon>Pseudomonadota</taxon>
        <taxon>Betaproteobacteria</taxon>
        <taxon>Burkholderiales</taxon>
        <taxon>Oxalobacteraceae</taxon>
        <taxon>Telluria group</taxon>
        <taxon>Pseudoduganella</taxon>
    </lineage>
</organism>
<comment type="caution">
    <text evidence="1">The sequence shown here is derived from an EMBL/GenBank/DDBJ whole genome shotgun (WGS) entry which is preliminary data.</text>
</comment>
<evidence type="ECO:0000313" key="1">
    <source>
        <dbReference type="EMBL" id="MBB3118705.1"/>
    </source>
</evidence>
<name>A0A7W5B9J1_9BURK</name>
<dbReference type="InterPro" id="IPR035093">
    <property type="entry name" value="RelE/ParE_toxin_dom_sf"/>
</dbReference>
<protein>
    <submittedName>
        <fullName evidence="1">Proteic killer suppression protein</fullName>
    </submittedName>
</protein>
<dbReference type="EMBL" id="JACHXD010000004">
    <property type="protein sequence ID" value="MBB3118705.1"/>
    <property type="molecule type" value="Genomic_DNA"/>
</dbReference>
<dbReference type="Pfam" id="PF05015">
    <property type="entry name" value="HigB-like_toxin"/>
    <property type="match status" value="1"/>
</dbReference>
<dbReference type="Proteomes" id="UP000541535">
    <property type="component" value="Unassembled WGS sequence"/>
</dbReference>
<reference evidence="1 2" key="1">
    <citation type="submission" date="2020-08" db="EMBL/GenBank/DDBJ databases">
        <title>Genomic Encyclopedia of Type Strains, Phase III (KMG-III): the genomes of soil and plant-associated and newly described type strains.</title>
        <authorList>
            <person name="Whitman W."/>
        </authorList>
    </citation>
    <scope>NUCLEOTIDE SEQUENCE [LARGE SCALE GENOMIC DNA]</scope>
    <source>
        <strain evidence="1 2">CECT 8897</strain>
    </source>
</reference>
<gene>
    <name evidence="1" type="ORF">FHS03_001750</name>
</gene>
<dbReference type="PANTHER" id="PTHR40266">
    <property type="entry name" value="TOXIN HIGB-1"/>
    <property type="match status" value="1"/>
</dbReference>